<feature type="transmembrane region" description="Helical" evidence="8">
    <location>
        <begin position="257"/>
        <end position="274"/>
    </location>
</feature>
<accession>A0A517YXK8</accession>
<feature type="transmembrane region" description="Helical" evidence="8">
    <location>
        <begin position="199"/>
        <end position="219"/>
    </location>
</feature>
<evidence type="ECO:0000313" key="10">
    <source>
        <dbReference type="Proteomes" id="UP000317369"/>
    </source>
</evidence>
<comment type="subcellular location">
    <subcellularLocation>
        <location evidence="1">Cell membrane</location>
        <topology evidence="1">Multi-pass membrane protein</topology>
    </subcellularLocation>
</comment>
<comment type="cofactor">
    <cofactor evidence="7">
        <name>Mg(2+)</name>
        <dbReference type="ChEBI" id="CHEBI:18420"/>
    </cofactor>
</comment>
<feature type="transmembrane region" description="Helical" evidence="8">
    <location>
        <begin position="361"/>
        <end position="378"/>
    </location>
</feature>
<dbReference type="EC" id="2.7.8.33" evidence="9"/>
<dbReference type="PANTHER" id="PTHR22926">
    <property type="entry name" value="PHOSPHO-N-ACETYLMURAMOYL-PENTAPEPTIDE-TRANSFERASE"/>
    <property type="match status" value="1"/>
</dbReference>
<dbReference type="EMBL" id="CP036425">
    <property type="protein sequence ID" value="QDU34956.1"/>
    <property type="molecule type" value="Genomic_DNA"/>
</dbReference>
<feature type="transmembrane region" description="Helical" evidence="8">
    <location>
        <begin position="280"/>
        <end position="303"/>
    </location>
</feature>
<feature type="binding site" evidence="7">
    <location>
        <position position="256"/>
    </location>
    <ligand>
        <name>Mg(2+)</name>
        <dbReference type="ChEBI" id="CHEBI:18420"/>
    </ligand>
</feature>
<evidence type="ECO:0000256" key="7">
    <source>
        <dbReference type="PIRSR" id="PIRSR600715-1"/>
    </source>
</evidence>
<feature type="transmembrane region" description="Helical" evidence="8">
    <location>
        <begin position="225"/>
        <end position="245"/>
    </location>
</feature>
<keyword evidence="3 9" id="KW-0808">Transferase</keyword>
<dbReference type="PANTHER" id="PTHR22926:SF3">
    <property type="entry name" value="UNDECAPRENYL-PHOSPHATE ALPHA-N-ACETYLGLUCOSAMINYL 1-PHOSPHATE TRANSFERASE"/>
    <property type="match status" value="1"/>
</dbReference>
<evidence type="ECO:0000313" key="9">
    <source>
        <dbReference type="EMBL" id="QDU34956.1"/>
    </source>
</evidence>
<evidence type="ECO:0000256" key="8">
    <source>
        <dbReference type="SAM" id="Phobius"/>
    </source>
</evidence>
<evidence type="ECO:0000256" key="6">
    <source>
        <dbReference type="ARBA" id="ARBA00023136"/>
    </source>
</evidence>
<evidence type="ECO:0000256" key="4">
    <source>
        <dbReference type="ARBA" id="ARBA00022692"/>
    </source>
</evidence>
<dbReference type="OrthoDB" id="9783652at2"/>
<dbReference type="GO" id="GO:0009103">
    <property type="term" value="P:lipopolysaccharide biosynthetic process"/>
    <property type="evidence" value="ECO:0007669"/>
    <property type="project" value="TreeGrafter"/>
</dbReference>
<gene>
    <name evidence="9" type="ORF">KS4_30330</name>
</gene>
<feature type="binding site" evidence="7">
    <location>
        <position position="191"/>
    </location>
    <ligand>
        <name>Mg(2+)</name>
        <dbReference type="ChEBI" id="CHEBI:18420"/>
    </ligand>
</feature>
<feature type="transmembrane region" description="Helical" evidence="8">
    <location>
        <begin position="335"/>
        <end position="355"/>
    </location>
</feature>
<dbReference type="GO" id="GO:0046872">
    <property type="term" value="F:metal ion binding"/>
    <property type="evidence" value="ECO:0007669"/>
    <property type="project" value="UniProtKB-KW"/>
</dbReference>
<feature type="transmembrane region" description="Helical" evidence="8">
    <location>
        <begin position="101"/>
        <end position="120"/>
    </location>
</feature>
<dbReference type="GO" id="GO:0044038">
    <property type="term" value="P:cell wall macromolecule biosynthetic process"/>
    <property type="evidence" value="ECO:0007669"/>
    <property type="project" value="TreeGrafter"/>
</dbReference>
<keyword evidence="2" id="KW-1003">Cell membrane</keyword>
<dbReference type="GO" id="GO:0005886">
    <property type="term" value="C:plasma membrane"/>
    <property type="evidence" value="ECO:0007669"/>
    <property type="project" value="UniProtKB-SubCell"/>
</dbReference>
<proteinExistence type="predicted"/>
<keyword evidence="6 8" id="KW-0472">Membrane</keyword>
<keyword evidence="5 8" id="KW-1133">Transmembrane helix</keyword>
<evidence type="ECO:0000256" key="3">
    <source>
        <dbReference type="ARBA" id="ARBA00022679"/>
    </source>
</evidence>
<dbReference type="GO" id="GO:0071555">
    <property type="term" value="P:cell wall organization"/>
    <property type="evidence" value="ECO:0007669"/>
    <property type="project" value="TreeGrafter"/>
</dbReference>
<feature type="transmembrane region" description="Helical" evidence="8">
    <location>
        <begin position="68"/>
        <end position="89"/>
    </location>
</feature>
<dbReference type="KEGG" id="pcor:KS4_30330"/>
<sequence>MSLLQLAQSDLNVGTTQTVLTTIKPFMGVFFIAFIGAFIATPIMRMLAIKNGIVDWPDLHRKNHIEPIAYLGGIGIFFGWFAGIAYCYIASGHDGNNHLDFFMLISIVLGALAITLTGLFDDVYGISPRVKVGGQLFAAAALAHQKIGIELIENISKIFEIPAFPGSDLLYYILGTAVIAIFVVGGCNALNLIDGLDGLAGGVTAIASLGFLVLAALAANDSFEFSLILVMCLAILGATLGYLPYNFNPASIFMGDAGSLLLGFLCISTILLFSKTGTESLKLVTAALIIFALPITDTSLAIFRRKMRGKPIMSPDNEHMHHLFRRSGLSVKKSVFCMYAIAILFAVIGCTMVALEFPWRFMLAVAFFIYGFILVTSYKHGHKLALLDKIKQEQDAAQPDEEPIPAQADA</sequence>
<dbReference type="RefSeq" id="WP_145079553.1">
    <property type="nucleotide sequence ID" value="NZ_CP036425.1"/>
</dbReference>
<organism evidence="9 10">
    <name type="scientific">Poriferisphaera corsica</name>
    <dbReference type="NCBI Taxonomy" id="2528020"/>
    <lineage>
        <taxon>Bacteria</taxon>
        <taxon>Pseudomonadati</taxon>
        <taxon>Planctomycetota</taxon>
        <taxon>Phycisphaerae</taxon>
        <taxon>Phycisphaerales</taxon>
        <taxon>Phycisphaeraceae</taxon>
        <taxon>Poriferisphaera</taxon>
    </lineage>
</organism>
<keyword evidence="7" id="KW-0460">Magnesium</keyword>
<dbReference type="Proteomes" id="UP000317369">
    <property type="component" value="Chromosome"/>
</dbReference>
<evidence type="ECO:0000256" key="5">
    <source>
        <dbReference type="ARBA" id="ARBA00022989"/>
    </source>
</evidence>
<feature type="transmembrane region" description="Helical" evidence="8">
    <location>
        <begin position="169"/>
        <end position="192"/>
    </location>
</feature>
<feature type="transmembrane region" description="Helical" evidence="8">
    <location>
        <begin position="26"/>
        <end position="48"/>
    </location>
</feature>
<name>A0A517YXK8_9BACT</name>
<dbReference type="GO" id="GO:0036380">
    <property type="term" value="F:UDP-N-acetylglucosamine-undecaprenyl-phosphate N-acetylglucosaminephosphotransferase activity"/>
    <property type="evidence" value="ECO:0007669"/>
    <property type="project" value="UniProtKB-EC"/>
</dbReference>
<evidence type="ECO:0000256" key="2">
    <source>
        <dbReference type="ARBA" id="ARBA00022475"/>
    </source>
</evidence>
<dbReference type="Pfam" id="PF00953">
    <property type="entry name" value="Glycos_transf_4"/>
    <property type="match status" value="1"/>
</dbReference>
<dbReference type="CDD" id="cd06853">
    <property type="entry name" value="GT_WecA_like"/>
    <property type="match status" value="1"/>
</dbReference>
<dbReference type="PROSITE" id="PS01348">
    <property type="entry name" value="MRAY_2"/>
    <property type="match status" value="1"/>
</dbReference>
<dbReference type="AlphaFoldDB" id="A0A517YXK8"/>
<dbReference type="InterPro" id="IPR000715">
    <property type="entry name" value="Glycosyl_transferase_4"/>
</dbReference>
<keyword evidence="4 8" id="KW-0812">Transmembrane</keyword>
<protein>
    <submittedName>
        <fullName evidence="9">WecA-like glycosyltransferase</fullName>
        <ecNumber evidence="9">2.7.8.33</ecNumber>
    </submittedName>
</protein>
<evidence type="ECO:0000256" key="1">
    <source>
        <dbReference type="ARBA" id="ARBA00004651"/>
    </source>
</evidence>
<keyword evidence="7" id="KW-0479">Metal-binding</keyword>
<keyword evidence="10" id="KW-1185">Reference proteome</keyword>
<reference evidence="9 10" key="1">
    <citation type="submission" date="2019-02" db="EMBL/GenBank/DDBJ databases">
        <title>Deep-cultivation of Planctomycetes and their phenomic and genomic characterization uncovers novel biology.</title>
        <authorList>
            <person name="Wiegand S."/>
            <person name="Jogler M."/>
            <person name="Boedeker C."/>
            <person name="Pinto D."/>
            <person name="Vollmers J."/>
            <person name="Rivas-Marin E."/>
            <person name="Kohn T."/>
            <person name="Peeters S.H."/>
            <person name="Heuer A."/>
            <person name="Rast P."/>
            <person name="Oberbeckmann S."/>
            <person name="Bunk B."/>
            <person name="Jeske O."/>
            <person name="Meyerdierks A."/>
            <person name="Storesund J.E."/>
            <person name="Kallscheuer N."/>
            <person name="Luecker S."/>
            <person name="Lage O.M."/>
            <person name="Pohl T."/>
            <person name="Merkel B.J."/>
            <person name="Hornburger P."/>
            <person name="Mueller R.-W."/>
            <person name="Bruemmer F."/>
            <person name="Labrenz M."/>
            <person name="Spormann A.M."/>
            <person name="Op den Camp H."/>
            <person name="Overmann J."/>
            <person name="Amann R."/>
            <person name="Jetten M.S.M."/>
            <person name="Mascher T."/>
            <person name="Medema M.H."/>
            <person name="Devos D.P."/>
            <person name="Kaster A.-K."/>
            <person name="Ovreas L."/>
            <person name="Rohde M."/>
            <person name="Galperin M.Y."/>
            <person name="Jogler C."/>
        </authorList>
    </citation>
    <scope>NUCLEOTIDE SEQUENCE [LARGE SCALE GENOMIC DNA]</scope>
    <source>
        <strain evidence="9 10">KS4</strain>
    </source>
</reference>
<dbReference type="InterPro" id="IPR018480">
    <property type="entry name" value="PNAcMuramoyl-5peptid_Trfase_CS"/>
</dbReference>